<dbReference type="SUPFAM" id="SSF53822">
    <property type="entry name" value="Periplasmic binding protein-like I"/>
    <property type="match status" value="1"/>
</dbReference>
<comment type="similarity">
    <text evidence="2">Belongs to the bacterial solute-binding protein 2 family.</text>
</comment>
<dbReference type="GO" id="GO:0030246">
    <property type="term" value="F:carbohydrate binding"/>
    <property type="evidence" value="ECO:0007669"/>
    <property type="project" value="TreeGrafter"/>
</dbReference>
<evidence type="ECO:0000256" key="2">
    <source>
        <dbReference type="ARBA" id="ARBA00007639"/>
    </source>
</evidence>
<dbReference type="Proteomes" id="UP000295344">
    <property type="component" value="Unassembled WGS sequence"/>
</dbReference>
<dbReference type="Pfam" id="PF13407">
    <property type="entry name" value="Peripla_BP_4"/>
    <property type="match status" value="1"/>
</dbReference>
<keyword evidence="6" id="KW-1185">Reference proteome</keyword>
<comment type="caution">
    <text evidence="5">The sequence shown here is derived from an EMBL/GenBank/DDBJ whole genome shotgun (WGS) entry which is preliminary data.</text>
</comment>
<dbReference type="AlphaFoldDB" id="A0A4R7FSF8"/>
<evidence type="ECO:0000313" key="5">
    <source>
        <dbReference type="EMBL" id="TDS80726.1"/>
    </source>
</evidence>
<name>A0A4R7FSF8_9MICO</name>
<organism evidence="5 6">
    <name type="scientific">Amnibacterium kyonggiense</name>
    <dbReference type="NCBI Taxonomy" id="595671"/>
    <lineage>
        <taxon>Bacteria</taxon>
        <taxon>Bacillati</taxon>
        <taxon>Actinomycetota</taxon>
        <taxon>Actinomycetes</taxon>
        <taxon>Micrococcales</taxon>
        <taxon>Microbacteriaceae</taxon>
        <taxon>Amnibacterium</taxon>
    </lineage>
</organism>
<reference evidence="5 6" key="1">
    <citation type="submission" date="2019-03" db="EMBL/GenBank/DDBJ databases">
        <title>Genomic Encyclopedia of Archaeal and Bacterial Type Strains, Phase II (KMG-II): from individual species to whole genera.</title>
        <authorList>
            <person name="Goeker M."/>
        </authorList>
    </citation>
    <scope>NUCLEOTIDE SEQUENCE [LARGE SCALE GENOMIC DNA]</scope>
    <source>
        <strain evidence="5 6">DSM 24782</strain>
    </source>
</reference>
<dbReference type="PANTHER" id="PTHR30036">
    <property type="entry name" value="D-XYLOSE-BINDING PERIPLASMIC PROTEIN"/>
    <property type="match status" value="1"/>
</dbReference>
<dbReference type="GO" id="GO:0030288">
    <property type="term" value="C:outer membrane-bounded periplasmic space"/>
    <property type="evidence" value="ECO:0007669"/>
    <property type="project" value="TreeGrafter"/>
</dbReference>
<evidence type="ECO:0000256" key="3">
    <source>
        <dbReference type="SAM" id="SignalP"/>
    </source>
</evidence>
<sequence>MTPRTRRLPTALAVAAAAAIALAGCSQSAGSAGTSSSGGTKQVSIALVRQLGTGDYYEQWLSGANAEAKKLGVNLTTFDADGDNAKQALNLQQATATKPGAIIIDHGFTDSLKAPTKAAIDARIPIVSFDVDTGNSGVTTVDQSDATIAKDITDKLVSETGGNAQVIYAYVAGYAPLDKRDAVWKAVKAKNPGLKQVAQVGVVNDSTAAQTADQVKAALQAHPGVTAILAPYDEFAKGAVQAVDELKLNGKVKVYGADISNADISAITAAGSPWVATAATDPANVGAVTVRAAYLKATGGSVDSALEVPPALITQDVLRAKQITTVPDLVKAFPDLATPSIAEVK</sequence>
<feature type="domain" description="Periplasmic binding protein" evidence="4">
    <location>
        <begin position="46"/>
        <end position="299"/>
    </location>
</feature>
<gene>
    <name evidence="5" type="ORF">CLV52_1294</name>
</gene>
<proteinExistence type="inferred from homology"/>
<keyword evidence="3" id="KW-0732">Signal</keyword>
<feature type="signal peptide" evidence="3">
    <location>
        <begin position="1"/>
        <end position="23"/>
    </location>
</feature>
<evidence type="ECO:0000256" key="1">
    <source>
        <dbReference type="ARBA" id="ARBA00004196"/>
    </source>
</evidence>
<dbReference type="Gene3D" id="3.40.50.2300">
    <property type="match status" value="2"/>
</dbReference>
<dbReference type="InterPro" id="IPR025997">
    <property type="entry name" value="SBP_2_dom"/>
</dbReference>
<dbReference type="EMBL" id="SOAM01000001">
    <property type="protein sequence ID" value="TDS80726.1"/>
    <property type="molecule type" value="Genomic_DNA"/>
</dbReference>
<dbReference type="InterPro" id="IPR028082">
    <property type="entry name" value="Peripla_BP_I"/>
</dbReference>
<accession>A0A4R7FSF8</accession>
<dbReference type="InterPro" id="IPR050555">
    <property type="entry name" value="Bact_Solute-Bind_Prot2"/>
</dbReference>
<comment type="subcellular location">
    <subcellularLocation>
        <location evidence="1">Cell envelope</location>
    </subcellularLocation>
</comment>
<protein>
    <submittedName>
        <fullName evidence="5">Monosaccharide ABC transporter substrate-binding protein (CUT2 family)</fullName>
    </submittedName>
</protein>
<dbReference type="PANTHER" id="PTHR30036:SF7">
    <property type="entry name" value="ABC TRANSPORTER PERIPLASMIC-BINDING PROTEIN YPHF"/>
    <property type="match status" value="1"/>
</dbReference>
<dbReference type="RefSeq" id="WP_133765414.1">
    <property type="nucleotide sequence ID" value="NZ_BAAARP010000001.1"/>
</dbReference>
<dbReference type="OrthoDB" id="7941261at2"/>
<evidence type="ECO:0000259" key="4">
    <source>
        <dbReference type="Pfam" id="PF13407"/>
    </source>
</evidence>
<feature type="chain" id="PRO_5038509191" evidence="3">
    <location>
        <begin position="24"/>
        <end position="345"/>
    </location>
</feature>
<evidence type="ECO:0000313" key="6">
    <source>
        <dbReference type="Proteomes" id="UP000295344"/>
    </source>
</evidence>
<dbReference type="PROSITE" id="PS51257">
    <property type="entry name" value="PROKAR_LIPOPROTEIN"/>
    <property type="match status" value="1"/>
</dbReference>